<dbReference type="EMBL" id="QGKV02000759">
    <property type="protein sequence ID" value="KAF3564394.1"/>
    <property type="molecule type" value="Genomic_DNA"/>
</dbReference>
<comment type="caution">
    <text evidence="1">The sequence shown here is derived from an EMBL/GenBank/DDBJ whole genome shotgun (WGS) entry which is preliminary data.</text>
</comment>
<sequence>MFGPGGHMGTRRSHGNPGVIPYPLNPEIVFGPGGTVLRLPRQEYYRYLLGSSIMPFGSWPLSSSYAACCFCRKPP</sequence>
<evidence type="ECO:0000313" key="2">
    <source>
        <dbReference type="Proteomes" id="UP000266723"/>
    </source>
</evidence>
<proteinExistence type="predicted"/>
<accession>A0ABQ7D0C8</accession>
<gene>
    <name evidence="1" type="ORF">DY000_02014554</name>
</gene>
<reference evidence="1 2" key="1">
    <citation type="journal article" date="2020" name="BMC Genomics">
        <title>Intraspecific diversification of the crop wild relative Brassica cretica Lam. using demographic model selection.</title>
        <authorList>
            <person name="Kioukis A."/>
            <person name="Michalopoulou V.A."/>
            <person name="Briers L."/>
            <person name="Pirintsos S."/>
            <person name="Studholme D.J."/>
            <person name="Pavlidis P."/>
            <person name="Sarris P.F."/>
        </authorList>
    </citation>
    <scope>NUCLEOTIDE SEQUENCE [LARGE SCALE GENOMIC DNA]</scope>
    <source>
        <strain evidence="2">cv. PFS-1207/04</strain>
    </source>
</reference>
<evidence type="ECO:0000313" key="1">
    <source>
        <dbReference type="EMBL" id="KAF3564394.1"/>
    </source>
</evidence>
<dbReference type="Proteomes" id="UP000266723">
    <property type="component" value="Unassembled WGS sequence"/>
</dbReference>
<protein>
    <submittedName>
        <fullName evidence="1">Uncharacterized protein</fullName>
    </submittedName>
</protein>
<organism evidence="1 2">
    <name type="scientific">Brassica cretica</name>
    <name type="common">Mustard</name>
    <dbReference type="NCBI Taxonomy" id="69181"/>
    <lineage>
        <taxon>Eukaryota</taxon>
        <taxon>Viridiplantae</taxon>
        <taxon>Streptophyta</taxon>
        <taxon>Embryophyta</taxon>
        <taxon>Tracheophyta</taxon>
        <taxon>Spermatophyta</taxon>
        <taxon>Magnoliopsida</taxon>
        <taxon>eudicotyledons</taxon>
        <taxon>Gunneridae</taxon>
        <taxon>Pentapetalae</taxon>
        <taxon>rosids</taxon>
        <taxon>malvids</taxon>
        <taxon>Brassicales</taxon>
        <taxon>Brassicaceae</taxon>
        <taxon>Brassiceae</taxon>
        <taxon>Brassica</taxon>
    </lineage>
</organism>
<name>A0ABQ7D0C8_BRACR</name>
<keyword evidence="2" id="KW-1185">Reference proteome</keyword>